<reference evidence="1" key="1">
    <citation type="submission" date="2015-07" db="EMBL/GenBank/DDBJ databases">
        <title>MeaNS - Measles Nucleotide Surveillance Program.</title>
        <authorList>
            <person name="Tran T."/>
            <person name="Druce J."/>
        </authorList>
    </citation>
    <scope>NUCLEOTIDE SEQUENCE</scope>
    <source>
        <strain evidence="1">UCB-OBI-ISO-001</strain>
        <tissue evidence="1">Gonad</tissue>
    </source>
</reference>
<dbReference type="AlphaFoldDB" id="A0A0L8HTQ2"/>
<evidence type="ECO:0000313" key="1">
    <source>
        <dbReference type="EMBL" id="KOF92125.1"/>
    </source>
</evidence>
<gene>
    <name evidence="1" type="ORF">OCBIM_22007163mg</name>
</gene>
<organism evidence="1">
    <name type="scientific">Octopus bimaculoides</name>
    <name type="common">California two-spotted octopus</name>
    <dbReference type="NCBI Taxonomy" id="37653"/>
    <lineage>
        <taxon>Eukaryota</taxon>
        <taxon>Metazoa</taxon>
        <taxon>Spiralia</taxon>
        <taxon>Lophotrochozoa</taxon>
        <taxon>Mollusca</taxon>
        <taxon>Cephalopoda</taxon>
        <taxon>Coleoidea</taxon>
        <taxon>Octopodiformes</taxon>
        <taxon>Octopoda</taxon>
        <taxon>Incirrata</taxon>
        <taxon>Octopodidae</taxon>
        <taxon>Octopus</taxon>
    </lineage>
</organism>
<dbReference type="EMBL" id="KQ417386">
    <property type="protein sequence ID" value="KOF92125.1"/>
    <property type="molecule type" value="Genomic_DNA"/>
</dbReference>
<name>A0A0L8HTQ2_OCTBM</name>
<accession>A0A0L8HTQ2</accession>
<proteinExistence type="predicted"/>
<evidence type="ECO:0008006" key="2">
    <source>
        <dbReference type="Google" id="ProtNLM"/>
    </source>
</evidence>
<protein>
    <recommendedName>
        <fullName evidence="2">MULE transposase domain-containing protein</fullName>
    </recommendedName>
</protein>
<sequence length="132" mass="15416">MRGIKQASVPALIFLFYEKKKRKSQFLANSEARTGFEISEEYCKLDNGEQFLRYDSGIEDQQHMLVFASESALQDIASYCHLTYDGTFKIVPEEWFQLFSIHVQVKGSSFPRVFALLPNKTKQRYELVFEQL</sequence>